<evidence type="ECO:0000256" key="6">
    <source>
        <dbReference type="RuleBase" id="RU361140"/>
    </source>
</evidence>
<dbReference type="GO" id="GO:0030655">
    <property type="term" value="P:beta-lactam antibiotic catabolic process"/>
    <property type="evidence" value="ECO:0007669"/>
    <property type="project" value="InterPro"/>
</dbReference>
<dbReference type="InterPro" id="IPR023650">
    <property type="entry name" value="Beta-lactam_class-A_AS"/>
</dbReference>
<dbReference type="PANTHER" id="PTHR35333:SF3">
    <property type="entry name" value="BETA-LACTAMASE-TYPE TRANSPEPTIDASE FOLD CONTAINING PROTEIN"/>
    <property type="match status" value="1"/>
</dbReference>
<dbReference type="EMBL" id="JACBZR010000001">
    <property type="protein sequence ID" value="NYI80057.1"/>
    <property type="molecule type" value="Genomic_DNA"/>
</dbReference>
<name>A0A7Z0DQY2_9ACTN</name>
<keyword evidence="7" id="KW-0732">Signal</keyword>
<keyword evidence="5 6" id="KW-0046">Antibiotic resistance</keyword>
<evidence type="ECO:0000256" key="5">
    <source>
        <dbReference type="ARBA" id="ARBA00023251"/>
    </source>
</evidence>
<evidence type="ECO:0000256" key="3">
    <source>
        <dbReference type="ARBA" id="ARBA00018879"/>
    </source>
</evidence>
<evidence type="ECO:0000256" key="1">
    <source>
        <dbReference type="ARBA" id="ARBA00009009"/>
    </source>
</evidence>
<dbReference type="PROSITE" id="PS00146">
    <property type="entry name" value="BETA_LACTAMASE_A"/>
    <property type="match status" value="1"/>
</dbReference>
<dbReference type="InterPro" id="IPR000871">
    <property type="entry name" value="Beta-lactam_class-A"/>
</dbReference>
<gene>
    <name evidence="9" type="ORF">BJ988_004705</name>
</gene>
<dbReference type="AlphaFoldDB" id="A0A7Z0DQY2"/>
<evidence type="ECO:0000256" key="2">
    <source>
        <dbReference type="ARBA" id="ARBA00012865"/>
    </source>
</evidence>
<dbReference type="Proteomes" id="UP000564496">
    <property type="component" value="Unassembled WGS sequence"/>
</dbReference>
<dbReference type="Pfam" id="PF13354">
    <property type="entry name" value="Beta-lactamase2"/>
    <property type="match status" value="1"/>
</dbReference>
<feature type="domain" description="Beta-lactamase class A catalytic" evidence="8">
    <location>
        <begin position="55"/>
        <end position="270"/>
    </location>
</feature>
<evidence type="ECO:0000256" key="7">
    <source>
        <dbReference type="SAM" id="SignalP"/>
    </source>
</evidence>
<keyword evidence="10" id="KW-1185">Reference proteome</keyword>
<comment type="caution">
    <text evidence="9">The sequence shown here is derived from an EMBL/GenBank/DDBJ whole genome shotgun (WGS) entry which is preliminary data.</text>
</comment>
<dbReference type="Gene3D" id="3.40.710.10">
    <property type="entry name" value="DD-peptidase/beta-lactamase superfamily"/>
    <property type="match status" value="1"/>
</dbReference>
<evidence type="ECO:0000256" key="4">
    <source>
        <dbReference type="ARBA" id="ARBA00022801"/>
    </source>
</evidence>
<proteinExistence type="inferred from homology"/>
<dbReference type="GO" id="GO:0008800">
    <property type="term" value="F:beta-lactamase activity"/>
    <property type="evidence" value="ECO:0007669"/>
    <property type="project" value="UniProtKB-UniRule"/>
</dbReference>
<dbReference type="RefSeq" id="WP_179660284.1">
    <property type="nucleotide sequence ID" value="NZ_JACBZR010000001.1"/>
</dbReference>
<keyword evidence="4 6" id="KW-0378">Hydrolase</keyword>
<comment type="similarity">
    <text evidence="1 6">Belongs to the class-A beta-lactamase family.</text>
</comment>
<accession>A0A7Z0DQY2</accession>
<dbReference type="InterPro" id="IPR045155">
    <property type="entry name" value="Beta-lactam_cat"/>
</dbReference>
<protein>
    <recommendedName>
        <fullName evidence="3 6">Beta-lactamase</fullName>
        <ecNumber evidence="2 6">3.5.2.6</ecNumber>
    </recommendedName>
</protein>
<dbReference type="PROSITE" id="PS51318">
    <property type="entry name" value="TAT"/>
    <property type="match status" value="1"/>
</dbReference>
<evidence type="ECO:0000259" key="8">
    <source>
        <dbReference type="Pfam" id="PF13354"/>
    </source>
</evidence>
<dbReference type="PANTHER" id="PTHR35333">
    <property type="entry name" value="BETA-LACTAMASE"/>
    <property type="match status" value="1"/>
</dbReference>
<dbReference type="SUPFAM" id="SSF56601">
    <property type="entry name" value="beta-lactamase/transpeptidase-like"/>
    <property type="match status" value="1"/>
</dbReference>
<evidence type="ECO:0000313" key="9">
    <source>
        <dbReference type="EMBL" id="NYI80057.1"/>
    </source>
</evidence>
<feature type="signal peptide" evidence="7">
    <location>
        <begin position="1"/>
        <end position="22"/>
    </location>
</feature>
<reference evidence="9 10" key="1">
    <citation type="submission" date="2020-07" db="EMBL/GenBank/DDBJ databases">
        <title>Sequencing the genomes of 1000 actinobacteria strains.</title>
        <authorList>
            <person name="Klenk H.-P."/>
        </authorList>
    </citation>
    <scope>NUCLEOTIDE SEQUENCE [LARGE SCALE GENOMIC DNA]</scope>
    <source>
        <strain evidence="9 10">DSM 26487</strain>
    </source>
</reference>
<dbReference type="NCBIfam" id="NF033103">
    <property type="entry name" value="bla_class_A"/>
    <property type="match status" value="1"/>
</dbReference>
<dbReference type="EC" id="3.5.2.6" evidence="2 6"/>
<dbReference type="InterPro" id="IPR006311">
    <property type="entry name" value="TAT_signal"/>
</dbReference>
<evidence type="ECO:0000313" key="10">
    <source>
        <dbReference type="Proteomes" id="UP000564496"/>
    </source>
</evidence>
<organism evidence="9 10">
    <name type="scientific">Nocardioides panzhihuensis</name>
    <dbReference type="NCBI Taxonomy" id="860243"/>
    <lineage>
        <taxon>Bacteria</taxon>
        <taxon>Bacillati</taxon>
        <taxon>Actinomycetota</taxon>
        <taxon>Actinomycetes</taxon>
        <taxon>Propionibacteriales</taxon>
        <taxon>Nocardioidaceae</taxon>
        <taxon>Nocardioides</taxon>
    </lineage>
</organism>
<dbReference type="GO" id="GO:0046677">
    <property type="term" value="P:response to antibiotic"/>
    <property type="evidence" value="ECO:0007669"/>
    <property type="project" value="UniProtKB-UniRule"/>
</dbReference>
<feature type="chain" id="PRO_5039036553" description="Beta-lactamase" evidence="7">
    <location>
        <begin position="23"/>
        <end position="296"/>
    </location>
</feature>
<comment type="catalytic activity">
    <reaction evidence="6">
        <text>a beta-lactam + H2O = a substituted beta-amino acid</text>
        <dbReference type="Rhea" id="RHEA:20401"/>
        <dbReference type="ChEBI" id="CHEBI:15377"/>
        <dbReference type="ChEBI" id="CHEBI:35627"/>
        <dbReference type="ChEBI" id="CHEBI:140347"/>
        <dbReference type="EC" id="3.5.2.6"/>
    </reaction>
</comment>
<dbReference type="InterPro" id="IPR012338">
    <property type="entry name" value="Beta-lactam/transpept-like"/>
</dbReference>
<sequence length="296" mass="31109">MTHPILSRRAVLGGAAAAAAVAATAAATVGGGSMAYAAGSASIAALEQKHGRLLGVWAKNIRTGRTMEHRAEERFPMLSTFKTLLAAQILRDLPRRTLQQRLTWDASDVVANSPITSLTTRNGLTVAQLCEATVTRSDNTAANVLMRLIGGPAGVTAFARSLGDDVSRLDRWEPELNSAIPGDLRDTTTPHAIARSYTKLLLGNALDRTDRDQLTTWMLANQSTVTRFGAGVPASWRLADKTGGGDYATRNDVGVTWTPDGAPIVIAALTRSDDPAAAPLDTPLADIAATVCGELG</sequence>
<dbReference type="PRINTS" id="PR00118">
    <property type="entry name" value="BLACTAMASEA"/>
</dbReference>